<reference evidence="9 10" key="1">
    <citation type="submission" date="2017-04" db="EMBL/GenBank/DDBJ databases">
        <authorList>
            <person name="Afonso C.L."/>
            <person name="Miller P.J."/>
            <person name="Scott M.A."/>
            <person name="Spackman E."/>
            <person name="Goraichik I."/>
            <person name="Dimitrov K.M."/>
            <person name="Suarez D.L."/>
            <person name="Swayne D.E."/>
        </authorList>
    </citation>
    <scope>NUCLEOTIDE SEQUENCE [LARGE SCALE GENOMIC DNA]</scope>
</reference>
<keyword evidence="4 7" id="KW-0863">Zinc-finger</keyword>
<dbReference type="EMBL" id="FXLY01000006">
    <property type="protein sequence ID" value="SMN20928.1"/>
    <property type="molecule type" value="Genomic_DNA"/>
</dbReference>
<dbReference type="Gene3D" id="3.30.160.60">
    <property type="entry name" value="Classic Zinc Finger"/>
    <property type="match status" value="1"/>
</dbReference>
<dbReference type="GO" id="GO:0003677">
    <property type="term" value="F:DNA binding"/>
    <property type="evidence" value="ECO:0007669"/>
    <property type="project" value="UniProtKB-KW"/>
</dbReference>
<dbReference type="GO" id="GO:0005634">
    <property type="term" value="C:nucleus"/>
    <property type="evidence" value="ECO:0007669"/>
    <property type="project" value="UniProtKB-SubCell"/>
</dbReference>
<evidence type="ECO:0000256" key="3">
    <source>
        <dbReference type="ARBA" id="ARBA00022737"/>
    </source>
</evidence>
<accession>A0A1X7R5I5</accession>
<keyword evidence="10" id="KW-1185">Reference proteome</keyword>
<dbReference type="InterPro" id="IPR050331">
    <property type="entry name" value="Zinc_finger"/>
</dbReference>
<dbReference type="SMART" id="SM00355">
    <property type="entry name" value="ZnF_C2H2"/>
    <property type="match status" value="2"/>
</dbReference>
<evidence type="ECO:0000256" key="5">
    <source>
        <dbReference type="ARBA" id="ARBA00022833"/>
    </source>
</evidence>
<evidence type="ECO:0000256" key="4">
    <source>
        <dbReference type="ARBA" id="ARBA00022771"/>
    </source>
</evidence>
<dbReference type="GO" id="GO:0010468">
    <property type="term" value="P:regulation of gene expression"/>
    <property type="evidence" value="ECO:0007669"/>
    <property type="project" value="TreeGrafter"/>
</dbReference>
<dbReference type="InterPro" id="IPR013087">
    <property type="entry name" value="Znf_C2H2_type"/>
</dbReference>
<dbReference type="Pfam" id="PF00096">
    <property type="entry name" value="zf-C2H2"/>
    <property type="match status" value="2"/>
</dbReference>
<sequence>MTEDDTFFRRAAEAIVATSLNSANVDPTIRELLKRITVNTDVDIFNLKSENDDKIHEEVTTEVSYITENSQRLESLITSGSTNKAQAMDNASVLLDFYTGSKLSTTNDNDNIHFKKIPDDKLQQPRKFNELVHTQIFSDTNNEVSSNGSPDMDSIPWKKVKSLKGQHNRKEYPCNKCHLIFGRLSDLRRHEKAHLPILPNICSQCGKGFARKDALRRHFDTLTCKRNRSRLLSIGDGDISRIIQSTKRNDK</sequence>
<organism evidence="9 10">
    <name type="scientific">Maudiozyma saulgeensis</name>
    <dbReference type="NCBI Taxonomy" id="1789683"/>
    <lineage>
        <taxon>Eukaryota</taxon>
        <taxon>Fungi</taxon>
        <taxon>Dikarya</taxon>
        <taxon>Ascomycota</taxon>
        <taxon>Saccharomycotina</taxon>
        <taxon>Saccharomycetes</taxon>
        <taxon>Saccharomycetales</taxon>
        <taxon>Saccharomycetaceae</taxon>
        <taxon>Maudiozyma</taxon>
    </lineage>
</organism>
<gene>
    <name evidence="9" type="ORF">KASA_0M03641G</name>
</gene>
<dbReference type="InterPro" id="IPR036236">
    <property type="entry name" value="Znf_C2H2_sf"/>
</dbReference>
<dbReference type="PROSITE" id="PS00028">
    <property type="entry name" value="ZINC_FINGER_C2H2_1"/>
    <property type="match status" value="1"/>
</dbReference>
<dbReference type="GO" id="GO:0008270">
    <property type="term" value="F:zinc ion binding"/>
    <property type="evidence" value="ECO:0007669"/>
    <property type="project" value="UniProtKB-KW"/>
</dbReference>
<dbReference type="OrthoDB" id="8922241at2759"/>
<dbReference type="Proteomes" id="UP000196158">
    <property type="component" value="Unassembled WGS sequence"/>
</dbReference>
<dbReference type="PROSITE" id="PS50157">
    <property type="entry name" value="ZINC_FINGER_C2H2_2"/>
    <property type="match status" value="2"/>
</dbReference>
<dbReference type="AlphaFoldDB" id="A0A1X7R5I5"/>
<evidence type="ECO:0000256" key="2">
    <source>
        <dbReference type="ARBA" id="ARBA00022723"/>
    </source>
</evidence>
<name>A0A1X7R5I5_9SACH</name>
<dbReference type="SUPFAM" id="SSF57667">
    <property type="entry name" value="beta-beta-alpha zinc fingers"/>
    <property type="match status" value="1"/>
</dbReference>
<keyword evidence="2" id="KW-0479">Metal-binding</keyword>
<protein>
    <submittedName>
        <fullName evidence="9">Similar to Saccharomyces cerevisiae YDR253C MET32 Zinc-finger DNA-binding protein</fullName>
    </submittedName>
</protein>
<evidence type="ECO:0000256" key="7">
    <source>
        <dbReference type="PROSITE-ProRule" id="PRU00042"/>
    </source>
</evidence>
<dbReference type="PANTHER" id="PTHR16515:SF66">
    <property type="entry name" value="C2H2-TYPE DOMAIN-CONTAINING PROTEIN"/>
    <property type="match status" value="1"/>
</dbReference>
<comment type="subcellular location">
    <subcellularLocation>
        <location evidence="1">Nucleus</location>
    </subcellularLocation>
</comment>
<keyword evidence="9" id="KW-0238">DNA-binding</keyword>
<proteinExistence type="predicted"/>
<evidence type="ECO:0000313" key="9">
    <source>
        <dbReference type="EMBL" id="SMN20928.1"/>
    </source>
</evidence>
<dbReference type="PANTHER" id="PTHR16515">
    <property type="entry name" value="PR DOMAIN ZINC FINGER PROTEIN"/>
    <property type="match status" value="1"/>
</dbReference>
<keyword evidence="3" id="KW-0677">Repeat</keyword>
<keyword evidence="5" id="KW-0862">Zinc</keyword>
<evidence type="ECO:0000259" key="8">
    <source>
        <dbReference type="PROSITE" id="PS50157"/>
    </source>
</evidence>
<dbReference type="STRING" id="1789683.A0A1X7R5I5"/>
<evidence type="ECO:0000313" key="10">
    <source>
        <dbReference type="Proteomes" id="UP000196158"/>
    </source>
</evidence>
<feature type="domain" description="C2H2-type" evidence="8">
    <location>
        <begin position="200"/>
        <end position="227"/>
    </location>
</feature>
<keyword evidence="6" id="KW-0539">Nucleus</keyword>
<feature type="domain" description="C2H2-type" evidence="8">
    <location>
        <begin position="172"/>
        <end position="199"/>
    </location>
</feature>
<evidence type="ECO:0000256" key="6">
    <source>
        <dbReference type="ARBA" id="ARBA00023242"/>
    </source>
</evidence>
<evidence type="ECO:0000256" key="1">
    <source>
        <dbReference type="ARBA" id="ARBA00004123"/>
    </source>
</evidence>